<keyword evidence="5" id="KW-0418">Kinase</keyword>
<dbReference type="PROSITE" id="PS50011">
    <property type="entry name" value="PROTEIN_KINASE_DOM"/>
    <property type="match status" value="1"/>
</dbReference>
<dbReference type="Proteomes" id="UP001152797">
    <property type="component" value="Unassembled WGS sequence"/>
</dbReference>
<dbReference type="EMBL" id="CAMXCT030000663">
    <property type="protein sequence ID" value="CAL4769111.1"/>
    <property type="molecule type" value="Genomic_DNA"/>
</dbReference>
<accession>A0A9P1FLL4</accession>
<keyword evidence="2" id="KW-0067">ATP-binding</keyword>
<dbReference type="InterPro" id="IPR050117">
    <property type="entry name" value="MAPK"/>
</dbReference>
<evidence type="ECO:0000259" key="3">
    <source>
        <dbReference type="PROSITE" id="PS50011"/>
    </source>
</evidence>
<dbReference type="SUPFAM" id="SSF56112">
    <property type="entry name" value="Protein kinase-like (PK-like)"/>
    <property type="match status" value="1"/>
</dbReference>
<dbReference type="GO" id="GO:0004672">
    <property type="term" value="F:protein kinase activity"/>
    <property type="evidence" value="ECO:0007669"/>
    <property type="project" value="InterPro"/>
</dbReference>
<protein>
    <submittedName>
        <fullName evidence="5">Protein kinase domain-containing protein</fullName>
    </submittedName>
</protein>
<dbReference type="Gene3D" id="1.10.510.10">
    <property type="entry name" value="Transferase(Phosphotransferase) domain 1"/>
    <property type="match status" value="1"/>
</dbReference>
<keyword evidence="6" id="KW-1185">Reference proteome</keyword>
<dbReference type="InterPro" id="IPR011009">
    <property type="entry name" value="Kinase-like_dom_sf"/>
</dbReference>
<reference evidence="5 6" key="2">
    <citation type="submission" date="2024-05" db="EMBL/GenBank/DDBJ databases">
        <authorList>
            <person name="Chen Y."/>
            <person name="Shah S."/>
            <person name="Dougan E. K."/>
            <person name="Thang M."/>
            <person name="Chan C."/>
        </authorList>
    </citation>
    <scope>NUCLEOTIDE SEQUENCE [LARGE SCALE GENOMIC DNA]</scope>
</reference>
<keyword evidence="5" id="KW-0808">Transferase</keyword>
<sequence>MYADGNEQVRLDIRALSGKQILEVSIARNSTGEELHRLVNEEGDSLAFQWQLVHRNAPLKMGPLEFTDGEVIVATLQPCLNSLDLEARSFCMLSIAELLSIACDEVHPLKCGEFRLPKCYQKVADASFGKDCTVQAHMSRTLQMQTQVFLRKVPGNFHVAENAFNEYSFLKKASNVNVIRMWDAFIATDGRGLGADALSVKASQPFVLLRIGRGESKECEVVTVFETMDVTLEKFLKDFGRLGDLNYCDYFLCNVAMGLHYIHAAGVAHGDICPANVWLNRNDDVKLAGFQHLHPADPAPPDSSAEFFDFATKSIQYAAPEVLRKESFGGAQADLFGLGCILVDFLLKRIHRLAPWIQELSEEVGCSADRNSGVLSWEHCALKRL</sequence>
<feature type="domain" description="Protein kinase" evidence="3">
    <location>
        <begin position="117"/>
        <end position="385"/>
    </location>
</feature>
<dbReference type="EMBL" id="CAMXCT010000663">
    <property type="protein sequence ID" value="CAI3981799.1"/>
    <property type="molecule type" value="Genomic_DNA"/>
</dbReference>
<organism evidence="4">
    <name type="scientific">Cladocopium goreaui</name>
    <dbReference type="NCBI Taxonomy" id="2562237"/>
    <lineage>
        <taxon>Eukaryota</taxon>
        <taxon>Sar</taxon>
        <taxon>Alveolata</taxon>
        <taxon>Dinophyceae</taxon>
        <taxon>Suessiales</taxon>
        <taxon>Symbiodiniaceae</taxon>
        <taxon>Cladocopium</taxon>
    </lineage>
</organism>
<keyword evidence="1" id="KW-0547">Nucleotide-binding</keyword>
<dbReference type="PANTHER" id="PTHR24055">
    <property type="entry name" value="MITOGEN-ACTIVATED PROTEIN KINASE"/>
    <property type="match status" value="1"/>
</dbReference>
<dbReference type="OrthoDB" id="444433at2759"/>
<evidence type="ECO:0000313" key="5">
    <source>
        <dbReference type="EMBL" id="CAL4769111.1"/>
    </source>
</evidence>
<dbReference type="Pfam" id="PF00069">
    <property type="entry name" value="Pkinase"/>
    <property type="match status" value="1"/>
</dbReference>
<dbReference type="InterPro" id="IPR000719">
    <property type="entry name" value="Prot_kinase_dom"/>
</dbReference>
<dbReference type="AlphaFoldDB" id="A0A9P1FLL4"/>
<gene>
    <name evidence="4" type="ORF">C1SCF055_LOCUS9557</name>
</gene>
<proteinExistence type="predicted"/>
<dbReference type="GO" id="GO:0005524">
    <property type="term" value="F:ATP binding"/>
    <property type="evidence" value="ECO:0007669"/>
    <property type="project" value="UniProtKB-KW"/>
</dbReference>
<name>A0A9P1FLL4_9DINO</name>
<evidence type="ECO:0000256" key="1">
    <source>
        <dbReference type="ARBA" id="ARBA00022741"/>
    </source>
</evidence>
<reference evidence="4" key="1">
    <citation type="submission" date="2022-10" db="EMBL/GenBank/DDBJ databases">
        <authorList>
            <person name="Chen Y."/>
            <person name="Dougan E. K."/>
            <person name="Chan C."/>
            <person name="Rhodes N."/>
            <person name="Thang M."/>
        </authorList>
    </citation>
    <scope>NUCLEOTIDE SEQUENCE</scope>
</reference>
<evidence type="ECO:0000313" key="6">
    <source>
        <dbReference type="Proteomes" id="UP001152797"/>
    </source>
</evidence>
<evidence type="ECO:0000313" key="4">
    <source>
        <dbReference type="EMBL" id="CAI3981799.1"/>
    </source>
</evidence>
<dbReference type="EMBL" id="CAMXCT020000663">
    <property type="protein sequence ID" value="CAL1135174.1"/>
    <property type="molecule type" value="Genomic_DNA"/>
</dbReference>
<comment type="caution">
    <text evidence="4">The sequence shown here is derived from an EMBL/GenBank/DDBJ whole genome shotgun (WGS) entry which is preliminary data.</text>
</comment>
<dbReference type="SMART" id="SM00220">
    <property type="entry name" value="S_TKc"/>
    <property type="match status" value="1"/>
</dbReference>
<evidence type="ECO:0000256" key="2">
    <source>
        <dbReference type="ARBA" id="ARBA00022840"/>
    </source>
</evidence>